<dbReference type="Proteomes" id="UP000221132">
    <property type="component" value="Segment"/>
</dbReference>
<dbReference type="InterPro" id="IPR008784">
    <property type="entry name" value="Podovirus_Gp16"/>
</dbReference>
<dbReference type="InterPro" id="IPR027417">
    <property type="entry name" value="P-loop_NTPase"/>
</dbReference>
<evidence type="ECO:0000313" key="2">
    <source>
        <dbReference type="Proteomes" id="UP000221132"/>
    </source>
</evidence>
<proteinExistence type="predicted"/>
<evidence type="ECO:0000313" key="1">
    <source>
        <dbReference type="EMBL" id="ARM70176.1"/>
    </source>
</evidence>
<dbReference type="SUPFAM" id="SSF52540">
    <property type="entry name" value="P-loop containing nucleoside triphosphate hydrolases"/>
    <property type="match status" value="1"/>
</dbReference>
<protein>
    <submittedName>
        <fullName evidence="1">DNA encapsidation protein</fullName>
    </submittedName>
</protein>
<name>A0A1W6JSE7_9CAUD</name>
<sequence>MTKKNKGIDTSLYYSPNQLLSYNRVLNFTIGPRGYGKTYGIKKHCVKRFLKHGEQFIYIKRFKGDISKVKSFFENLAKDPDFEGVQFEVKGKEFFIDGQLAGFAIALSRWQTEKSNEYPDVHNVFFDEFLREKDLGGHIPNEPKALLSLLDTIFRNKVDCRCICAGNSVSIVNDYFTYLGAIPDARKRFNAYDDYVIEITDSPAFTNARKETPFGKLISKTDYGEMALNNEFVNDCEVFITKRTKRSKYQFSVVYKGMTLGVWTDINEGLMYLSQDHDPSSRKVFALTRDDMNDRRQYATRRNYFIKKMVNTFNRGELRFDSQLMRTIGYEIMKKLNID</sequence>
<keyword evidence="2" id="KW-1185">Reference proteome</keyword>
<accession>A0A1W6JSE7</accession>
<dbReference type="EMBL" id="KY821088">
    <property type="protein sequence ID" value="ARM70176.1"/>
    <property type="molecule type" value="Genomic_DNA"/>
</dbReference>
<dbReference type="Pfam" id="PF05894">
    <property type="entry name" value="Podovirus_Gp16"/>
    <property type="match status" value="1"/>
</dbReference>
<reference evidence="2" key="1">
    <citation type="submission" date="2017-03" db="EMBL/GenBank/DDBJ databases">
        <authorList>
            <person name="Abille Z."/>
            <person name="Afsharjavan R."/>
            <person name="Alms C.E."/>
            <person name="Anil A."/>
            <person name="Azuma E.A."/>
            <person name="Boateng D."/>
            <person name="Bowden K.V."/>
            <person name="Bui Q."/>
            <person name="Callaghan K.D."/>
            <person name="Canova P.N."/>
            <person name="Carter A.-G.V."/>
            <person name="Carty B."/>
            <person name="Choudhary A."/>
            <person name="Chugh K."/>
            <person name="Clark C.B."/>
            <person name="Clark J."/>
            <person name="Cortez R."/>
            <person name="Dalwadi R.M."/>
            <person name="Daou G."/>
            <person name="Das M."/>
            <person name="Dasari S."/>
            <person name="Davis E.H."/>
            <person name="Defreitas N."/>
            <person name="Demirji J."/>
            <person name="Endres C."/>
            <person name="Fakhar S."/>
            <person name="Feeley N."/>
            <person name="Flores D.C."/>
            <person name="Fowler A.R."/>
            <person name="George T."/>
            <person name="Greis H.L."/>
            <person name="Groleau D.L."/>
            <person name="Gulati J.K."/>
            <person name="Guzman W."/>
            <person name="Hallworth A.N."/>
            <person name="Hariri A."/>
            <person name="Haya V.N."/>
            <person name="Hoffman A.K."/>
            <person name="Horne B."/>
            <person name="Howard T."/>
            <person name="Iglesia A.J."/>
            <person name="Ijezie O.D."/>
            <person name="Incognito N.A."/>
            <person name="Inen J.A."/>
            <person name="Jaiswal A."/>
            <person name="Jezek R.A."/>
            <person name="Kawa A.C."/>
            <person name="Khan F."/>
            <person name="Khin A.C."/>
            <person name="Knapo J."/>
            <person name="Kong A.S."/>
            <person name="Le B.Q."/>
            <person name="Le Q.M."/>
            <person name="Le T.-H.M."/>
            <person name="Lee M."/>
            <person name="Lockwood J.L."/>
            <person name="Loto-Rojas G.S."/>
            <person name="Mantzavinos A."/>
            <person name="Martinez D.R."/>
            <person name="Meadows A.R."/>
            <person name="Mehr S."/>
            <person name="Mellon M.N."/>
            <person name="Memon S."/>
            <person name="Miller B."/>
            <person name="Min S."/>
            <person name="Mitchell L.M."/>
            <person name="Mohamed I.R."/>
            <person name="Mohammed F.O."/>
            <person name="More S."/>
            <person name="Muntaha S."/>
            <person name="Nadeem I."/>
            <person name="Ndjeumen-Njinguet A.S."/>
            <person name="Ng P."/>
            <person name="Ngu V.E."/>
            <person name="Nguyen B.N."/>
            <person name="OHern C.T."/>
            <person name="Oboh U.S."/>
            <person name="Pagano C.W."/>
            <person name="Panakal P.R."/>
            <person name="Park D.A."/>
            <person name="Parsana D."/>
            <person name="Patel P."/>
            <person name="Patel V.S."/>
            <person name="Patwardhan V.M."/>
            <person name="Pawar S.D."/>
            <person name="Payne V.R."/>
            <person name="Petricel I.M."/>
            <person name="Phillips C."/>
            <person name="Puglisi K.M."/>
            <person name="Ramaprasad G."/>
            <person name="Raza A.S."/>
            <person name="Rivera-Oven A.G."/>
            <person name="Robins E."/>
            <person name="Roeun D.C."/>
            <person name="Rostovtseva N."/>
            <person name="Sadat M."/>
            <person name="Seas A."/>
            <person name="So E.J."/>
            <person name="Sogbesan C."/>
            <person name="Strumsky L.A."/>
            <person name="Sun J.L."/>
            <person name="Sutherland H.J."/>
            <person name="Tchakounte I."/>
            <person name="Tewell J.R."/>
            <person name="Thapa D.J."/>
            <person name="Tkach Y."/>
            <person name="Tran C.D."/>
            <person name="Tran V."/>
            <person name="Vithayathil T."/>
            <person name="Vivekanandan A."/>
            <person name="Wang S.R."/>
            <person name="White E."/>
            <person name="Yang A.L."/>
            <person name="Ye D.T."/>
            <person name="Yirenkyi M."/>
            <person name="Zarb J.S."/>
            <person name="Zhang S."/>
            <person name="Zhou M.T."/>
            <person name="Cao A."/>
            <person name="Nguyen K.M."/>
            <person name="Patel K."/>
            <person name="Patel P."/>
            <person name="Pennington E."/>
            <person name="Sendze O."/>
            <person name="Zahangir S."/>
            <person name="Correa-Mendez M."/>
            <person name="Fabian M.F."/>
            <person name="Liu S."/>
            <person name="Jethmalani Y."/>
            <person name="Nunn R."/>
            <person name="Prakash A."/>
            <person name="Louise T."/>
            <person name="Johnson A."/>
            <person name="Erill I."/>
            <person name="Caruso S.M."/>
        </authorList>
    </citation>
    <scope>NUCLEOTIDE SEQUENCE [LARGE SCALE GENOMIC DNA]</scope>
</reference>
<gene>
    <name evidence="1" type="ORF">HARAMBE_27</name>
</gene>
<organism evidence="1 2">
    <name type="scientific">Bacillus phage Harambe</name>
    <dbReference type="NCBI Taxonomy" id="1981931"/>
    <lineage>
        <taxon>Viruses</taxon>
        <taxon>Duplodnaviria</taxon>
        <taxon>Heunggongvirae</taxon>
        <taxon>Uroviricota</taxon>
        <taxon>Caudoviricetes</taxon>
        <taxon>Salasmaviridae</taxon>
        <taxon>Harambevirus</taxon>
        <taxon>Harambevirus harambe</taxon>
    </lineage>
</organism>